<dbReference type="STRING" id="4829.A0A168S3I8"/>
<dbReference type="GO" id="GO:0005634">
    <property type="term" value="C:nucleus"/>
    <property type="evidence" value="ECO:0007669"/>
    <property type="project" value="TreeGrafter"/>
</dbReference>
<reference evidence="2" key="1">
    <citation type="submission" date="2016-04" db="EMBL/GenBank/DDBJ databases">
        <authorList>
            <person name="Evans L.H."/>
            <person name="Alamgir A."/>
            <person name="Owens N."/>
            <person name="Weber N.D."/>
            <person name="Virtaneva K."/>
            <person name="Barbian K."/>
            <person name="Babar A."/>
            <person name="Rosenke K."/>
        </authorList>
    </citation>
    <scope>NUCLEOTIDE SEQUENCE [LARGE SCALE GENOMIC DNA]</scope>
    <source>
        <strain evidence="2">CBS 101.48</strain>
    </source>
</reference>
<dbReference type="InParanoid" id="A0A168S3I8"/>
<dbReference type="AlphaFoldDB" id="A0A168S3I8"/>
<feature type="compositionally biased region" description="Low complexity" evidence="1">
    <location>
        <begin position="68"/>
        <end position="84"/>
    </location>
</feature>
<proteinExistence type="predicted"/>
<protein>
    <recommendedName>
        <fullName evidence="4">Opi1-domain-containing protein</fullName>
    </recommendedName>
</protein>
<evidence type="ECO:0000256" key="1">
    <source>
        <dbReference type="SAM" id="MobiDB-lite"/>
    </source>
</evidence>
<evidence type="ECO:0000313" key="2">
    <source>
        <dbReference type="EMBL" id="SAM07758.1"/>
    </source>
</evidence>
<sequence length="466" mass="51584">MADHYSPMSITQLIHNEDTNKTDIKLTAEALDHLSMPPQPLIPSHLPNDNKSTDADLTIKLPPLPAYTSVPSTTASSPLPTPSSYMSDPPPRFSFSSDASSAITEEDQPLYPSQQQQQPFMDRMSGIPLVHSALRVYEQSTAQNVMKYGTDMVGSLTGPIYDKIGKTSVNTIVEDPNHHDTETMAAALARASLTDEFDTGDNLRRRRLDDDNVRKTRSRPHSRSTSPHRPYTKSATSPRHLHAHHRTLAHHPRAKVNRSKWQQLVVHASSAAGTTAAVVSEESMKCLRYCLHWLQYATQHIQQQMHLLRNFLVSLATSSTTTTKSVSRANNPTYSQPPSASALADIQKEIILTLRKVVEVVSRYAGAGLPTHAKASVRSFILQLPGRWANLNATAPPSDDHQDQVPDHVKETSIKLLNFGGESVEMLDSVSTVFSDSIDRAEVWLDRLRVVGVSPHLPHQVDCMET</sequence>
<dbReference type="GO" id="GO:0006357">
    <property type="term" value="P:regulation of transcription by RNA polymerase II"/>
    <property type="evidence" value="ECO:0007669"/>
    <property type="project" value="TreeGrafter"/>
</dbReference>
<feature type="compositionally biased region" description="Basic and acidic residues" evidence="1">
    <location>
        <begin position="204"/>
        <end position="214"/>
    </location>
</feature>
<evidence type="ECO:0000313" key="3">
    <source>
        <dbReference type="Proteomes" id="UP000078561"/>
    </source>
</evidence>
<dbReference type="GO" id="GO:0005783">
    <property type="term" value="C:endoplasmic reticulum"/>
    <property type="evidence" value="ECO:0007669"/>
    <property type="project" value="TreeGrafter"/>
</dbReference>
<dbReference type="EMBL" id="LT554852">
    <property type="protein sequence ID" value="SAM07758.1"/>
    <property type="molecule type" value="Genomic_DNA"/>
</dbReference>
<organism evidence="2">
    <name type="scientific">Absidia glauca</name>
    <name type="common">Pin mould</name>
    <dbReference type="NCBI Taxonomy" id="4829"/>
    <lineage>
        <taxon>Eukaryota</taxon>
        <taxon>Fungi</taxon>
        <taxon>Fungi incertae sedis</taxon>
        <taxon>Mucoromycota</taxon>
        <taxon>Mucoromycotina</taxon>
        <taxon>Mucoromycetes</taxon>
        <taxon>Mucorales</taxon>
        <taxon>Cunninghamellaceae</taxon>
        <taxon>Absidia</taxon>
    </lineage>
</organism>
<gene>
    <name evidence="2" type="primary">ABSGL_13415.1 scaffold 14161</name>
</gene>
<keyword evidence="3" id="KW-1185">Reference proteome</keyword>
<name>A0A168S3I8_ABSGL</name>
<dbReference type="Proteomes" id="UP000078561">
    <property type="component" value="Unassembled WGS sequence"/>
</dbReference>
<dbReference type="GO" id="GO:0008654">
    <property type="term" value="P:phospholipid biosynthetic process"/>
    <property type="evidence" value="ECO:0007669"/>
    <property type="project" value="TreeGrafter"/>
</dbReference>
<feature type="region of interest" description="Disordered" evidence="1">
    <location>
        <begin position="35"/>
        <end position="90"/>
    </location>
</feature>
<dbReference type="OrthoDB" id="2441642at2759"/>
<dbReference type="OMA" id="ATQNIDH"/>
<dbReference type="PANTHER" id="PTHR38406:SF1">
    <property type="entry name" value="TRANSCRIPTIONAL REPRESSOR OPI1"/>
    <property type="match status" value="1"/>
</dbReference>
<feature type="region of interest" description="Disordered" evidence="1">
    <location>
        <begin position="204"/>
        <end position="254"/>
    </location>
</feature>
<dbReference type="GO" id="GO:0030968">
    <property type="term" value="P:endoplasmic reticulum unfolded protein response"/>
    <property type="evidence" value="ECO:0007669"/>
    <property type="project" value="TreeGrafter"/>
</dbReference>
<feature type="compositionally biased region" description="Basic residues" evidence="1">
    <location>
        <begin position="239"/>
        <end position="254"/>
    </location>
</feature>
<dbReference type="GO" id="GO:0003714">
    <property type="term" value="F:transcription corepressor activity"/>
    <property type="evidence" value="ECO:0007669"/>
    <property type="project" value="InterPro"/>
</dbReference>
<dbReference type="InterPro" id="IPR013927">
    <property type="entry name" value="TF_Opi1_Ccg-8"/>
</dbReference>
<evidence type="ECO:0008006" key="4">
    <source>
        <dbReference type="Google" id="ProtNLM"/>
    </source>
</evidence>
<accession>A0A168S3I8</accession>
<dbReference type="Pfam" id="PF08618">
    <property type="entry name" value="Opi1"/>
    <property type="match status" value="1"/>
</dbReference>
<dbReference type="PANTHER" id="PTHR38406">
    <property type="entry name" value="TRANSCRIPTIONAL REPRESSOR OPI1"/>
    <property type="match status" value="1"/>
</dbReference>